<evidence type="ECO:0000256" key="4">
    <source>
        <dbReference type="ARBA" id="ARBA00023136"/>
    </source>
</evidence>
<keyword evidence="2 5" id="KW-0812">Transmembrane</keyword>
<protein>
    <submittedName>
        <fullName evidence="7">DoxX family protein</fullName>
    </submittedName>
</protein>
<comment type="caution">
    <text evidence="7">The sequence shown here is derived from an EMBL/GenBank/DDBJ whole genome shotgun (WGS) entry which is preliminary data.</text>
</comment>
<dbReference type="Pfam" id="PF07291">
    <property type="entry name" value="MauE"/>
    <property type="match status" value="1"/>
</dbReference>
<evidence type="ECO:0000313" key="8">
    <source>
        <dbReference type="Proteomes" id="UP001207930"/>
    </source>
</evidence>
<proteinExistence type="predicted"/>
<feature type="transmembrane region" description="Helical" evidence="5">
    <location>
        <begin position="12"/>
        <end position="30"/>
    </location>
</feature>
<feature type="transmembrane region" description="Helical" evidence="5">
    <location>
        <begin position="84"/>
        <end position="103"/>
    </location>
</feature>
<sequence length="161" mass="17542">MPSRKTNEIGPWVALVLRVALGVFFAYSGWQKVFGTGLDEFTRAVGNYKMLYPPWDAVLAYTIPWVEMVVGACLILGLWKRGALVVLAGLVATFAIGVGHAWSKGLNIACGCHGNPDGTPMDYTMKFVEFGGYWLAIGLVWWLGRKTSGHVFGGTKMKLPG</sequence>
<organism evidence="7 8">
    <name type="scientific">Luteolibacter flavescens</name>
    <dbReference type="NCBI Taxonomy" id="1859460"/>
    <lineage>
        <taxon>Bacteria</taxon>
        <taxon>Pseudomonadati</taxon>
        <taxon>Verrucomicrobiota</taxon>
        <taxon>Verrucomicrobiia</taxon>
        <taxon>Verrucomicrobiales</taxon>
        <taxon>Verrucomicrobiaceae</taxon>
        <taxon>Luteolibacter</taxon>
    </lineage>
</organism>
<evidence type="ECO:0000256" key="1">
    <source>
        <dbReference type="ARBA" id="ARBA00004141"/>
    </source>
</evidence>
<comment type="subcellular location">
    <subcellularLocation>
        <location evidence="1">Membrane</location>
        <topology evidence="1">Multi-pass membrane protein</topology>
    </subcellularLocation>
</comment>
<feature type="transmembrane region" description="Helical" evidence="5">
    <location>
        <begin position="58"/>
        <end position="79"/>
    </location>
</feature>
<evidence type="ECO:0000259" key="6">
    <source>
        <dbReference type="Pfam" id="PF07291"/>
    </source>
</evidence>
<dbReference type="RefSeq" id="WP_264501624.1">
    <property type="nucleotide sequence ID" value="NZ_JAPDDS010000006.1"/>
</dbReference>
<gene>
    <name evidence="7" type="ORF">OKA04_13095</name>
</gene>
<keyword evidence="3 5" id="KW-1133">Transmembrane helix</keyword>
<name>A0ABT3FQ18_9BACT</name>
<feature type="domain" description="Methylamine utilisation protein MauE" evidence="6">
    <location>
        <begin position="12"/>
        <end position="142"/>
    </location>
</feature>
<dbReference type="Proteomes" id="UP001207930">
    <property type="component" value="Unassembled WGS sequence"/>
</dbReference>
<dbReference type="EMBL" id="JAPDDS010000006">
    <property type="protein sequence ID" value="MCW1885669.1"/>
    <property type="molecule type" value="Genomic_DNA"/>
</dbReference>
<evidence type="ECO:0000256" key="5">
    <source>
        <dbReference type="SAM" id="Phobius"/>
    </source>
</evidence>
<evidence type="ECO:0000313" key="7">
    <source>
        <dbReference type="EMBL" id="MCW1885669.1"/>
    </source>
</evidence>
<dbReference type="InterPro" id="IPR009908">
    <property type="entry name" value="Methylamine_util_MauE"/>
</dbReference>
<feature type="transmembrane region" description="Helical" evidence="5">
    <location>
        <begin position="123"/>
        <end position="143"/>
    </location>
</feature>
<evidence type="ECO:0000256" key="2">
    <source>
        <dbReference type="ARBA" id="ARBA00022692"/>
    </source>
</evidence>
<reference evidence="7 8" key="1">
    <citation type="submission" date="2022-10" db="EMBL/GenBank/DDBJ databases">
        <title>Luteolibacter flavescens strain MCCC 1K03193, whole genome shotgun sequencing project.</title>
        <authorList>
            <person name="Zhao G."/>
            <person name="Shen L."/>
        </authorList>
    </citation>
    <scope>NUCLEOTIDE SEQUENCE [LARGE SCALE GENOMIC DNA]</scope>
    <source>
        <strain evidence="7 8">MCCC 1K03193</strain>
    </source>
</reference>
<evidence type="ECO:0000256" key="3">
    <source>
        <dbReference type="ARBA" id="ARBA00022989"/>
    </source>
</evidence>
<keyword evidence="8" id="KW-1185">Reference proteome</keyword>
<keyword evidence="4 5" id="KW-0472">Membrane</keyword>
<accession>A0ABT3FQ18</accession>